<proteinExistence type="predicted"/>
<evidence type="ECO:0000313" key="1">
    <source>
        <dbReference type="EMBL" id="CAB4152865.1"/>
    </source>
</evidence>
<reference evidence="1" key="1">
    <citation type="submission" date="2020-04" db="EMBL/GenBank/DDBJ databases">
        <authorList>
            <person name="Chiriac C."/>
            <person name="Salcher M."/>
            <person name="Ghai R."/>
            <person name="Kavagutti S V."/>
        </authorList>
    </citation>
    <scope>NUCLEOTIDE SEQUENCE</scope>
</reference>
<accession>A0A6J5MZY1</accession>
<organism evidence="1">
    <name type="scientific">uncultured Caudovirales phage</name>
    <dbReference type="NCBI Taxonomy" id="2100421"/>
    <lineage>
        <taxon>Viruses</taxon>
        <taxon>Duplodnaviria</taxon>
        <taxon>Heunggongvirae</taxon>
        <taxon>Uroviricota</taxon>
        <taxon>Caudoviricetes</taxon>
        <taxon>Peduoviridae</taxon>
        <taxon>Maltschvirus</taxon>
        <taxon>Maltschvirus maltsch</taxon>
    </lineage>
</organism>
<name>A0A6J5MZY1_9CAUD</name>
<sequence length="211" mass="24818">MKKIDEITEKINGEYFLEISYFIWILEKIFDPKKSGSIKKYEYFRKIIFRITAKEPVLIVFYDEKSPFISYGSVLLGLEELISLHKDDVFGEELQKICDYLHQKNDDFSPCSILEHTADFEIKQKNQVFVYQTKTGKKLVNLKAIARKFEIEGKTEFKEALKDGKAKKFETFRFDGVLGEFVEAENALHVLNIYRSYAKNKQLDKIIQEII</sequence>
<dbReference type="EMBL" id="LR796584">
    <property type="protein sequence ID" value="CAB4152865.1"/>
    <property type="molecule type" value="Genomic_DNA"/>
</dbReference>
<gene>
    <name evidence="1" type="ORF">UFOVP615_33</name>
</gene>
<protein>
    <submittedName>
        <fullName evidence="1">Uncharacterized protein</fullName>
    </submittedName>
</protein>